<feature type="domain" description="Glycoside hydrolase family 65 C-terminal" evidence="3">
    <location>
        <begin position="236"/>
        <end position="296"/>
    </location>
</feature>
<proteinExistence type="predicted"/>
<name>B4VVX5_9CYAN</name>
<evidence type="ECO:0000313" key="4">
    <source>
        <dbReference type="EMBL" id="EDX73977.1"/>
    </source>
</evidence>
<evidence type="ECO:0000259" key="2">
    <source>
        <dbReference type="Pfam" id="PF03632"/>
    </source>
</evidence>
<dbReference type="Pfam" id="PF03633">
    <property type="entry name" value="Glyco_hydro_65C"/>
    <property type="match status" value="1"/>
</dbReference>
<sequence>MGPDEFHTHYPDTDTPGLNNNAYTNVMAAWVLRCASGVLQLLDEKRREELTEVLDIEDEELVRWEEISRKMFVPFHDQGIISQFEGYENLKEFDWEGYREKYGDIQRLDRILEAEDDDANRYKASKQADVLMLFYLFSSETLQDLFEHLGYPFDAETIPRNINYYMQRTSHGSTLSRMVHSWVLSRSDREKAWKFFKEAVHSDIDDIQGGTTPEGIHLGAMAGTVDLMQRCYTGLDIRDQVLWLNPSLPQELSDTRLRLRYRGHWLSLRFTDEKITVSFDRGWFQPVCIGFQGEVYEMVEGETREFKLA</sequence>
<organism evidence="4 5">
    <name type="scientific">Coleofasciculus chthonoplastes PCC 7420</name>
    <dbReference type="NCBI Taxonomy" id="118168"/>
    <lineage>
        <taxon>Bacteria</taxon>
        <taxon>Bacillati</taxon>
        <taxon>Cyanobacteriota</taxon>
        <taxon>Cyanophyceae</taxon>
        <taxon>Coleofasciculales</taxon>
        <taxon>Coleofasciculaceae</taxon>
        <taxon>Coleofasciculus</taxon>
    </lineage>
</organism>
<dbReference type="AlphaFoldDB" id="B4VVX5"/>
<dbReference type="Pfam" id="PF03632">
    <property type="entry name" value="Glyco_hydro_65m"/>
    <property type="match status" value="1"/>
</dbReference>
<dbReference type="InterPro" id="IPR008928">
    <property type="entry name" value="6-hairpin_glycosidase_sf"/>
</dbReference>
<evidence type="ECO:0000256" key="1">
    <source>
        <dbReference type="SAM" id="Coils"/>
    </source>
</evidence>
<dbReference type="EMBL" id="DS989855">
    <property type="protein sequence ID" value="EDX73977.1"/>
    <property type="molecule type" value="Genomic_DNA"/>
</dbReference>
<dbReference type="PANTHER" id="PTHR11051:SF8">
    <property type="entry name" value="PROTEIN-GLUCOSYLGALACTOSYLHYDROXYLYSINE GLUCOSIDASE"/>
    <property type="match status" value="1"/>
</dbReference>
<evidence type="ECO:0000259" key="3">
    <source>
        <dbReference type="Pfam" id="PF03633"/>
    </source>
</evidence>
<dbReference type="Gene3D" id="2.60.420.10">
    <property type="entry name" value="Maltose phosphorylase, domain 3"/>
    <property type="match status" value="1"/>
</dbReference>
<dbReference type="RefSeq" id="WP_006102739.1">
    <property type="nucleotide sequence ID" value="NZ_DS989855.1"/>
</dbReference>
<dbReference type="InterPro" id="IPR012341">
    <property type="entry name" value="6hp_glycosidase-like_sf"/>
</dbReference>
<dbReference type="GO" id="GO:0004553">
    <property type="term" value="F:hydrolase activity, hydrolyzing O-glycosyl compounds"/>
    <property type="evidence" value="ECO:0007669"/>
    <property type="project" value="TreeGrafter"/>
</dbReference>
<feature type="domain" description="Glycoside hydrolase family 65 central catalytic" evidence="2">
    <location>
        <begin position="1"/>
        <end position="225"/>
    </location>
</feature>
<dbReference type="SUPFAM" id="SSF48208">
    <property type="entry name" value="Six-hairpin glycosidases"/>
    <property type="match status" value="1"/>
</dbReference>
<gene>
    <name evidence="4" type="ORF">MC7420_5857</name>
</gene>
<dbReference type="GO" id="GO:0005975">
    <property type="term" value="P:carbohydrate metabolic process"/>
    <property type="evidence" value="ECO:0007669"/>
    <property type="project" value="InterPro"/>
</dbReference>
<dbReference type="InterPro" id="IPR005195">
    <property type="entry name" value="Glyco_hydro_65_M"/>
</dbReference>
<dbReference type="HOGENOM" id="CLU_899283_0_0_3"/>
<reference evidence="4 5" key="1">
    <citation type="submission" date="2008-07" db="EMBL/GenBank/DDBJ databases">
        <authorList>
            <person name="Tandeau de Marsac N."/>
            <person name="Ferriera S."/>
            <person name="Johnson J."/>
            <person name="Kravitz S."/>
            <person name="Beeson K."/>
            <person name="Sutton G."/>
            <person name="Rogers Y.-H."/>
            <person name="Friedman R."/>
            <person name="Frazier M."/>
            <person name="Venter J.C."/>
        </authorList>
    </citation>
    <scope>NUCLEOTIDE SEQUENCE [LARGE SCALE GENOMIC DNA]</scope>
    <source>
        <strain evidence="4 5">PCC 7420</strain>
    </source>
</reference>
<dbReference type="OrthoDB" id="414934at2"/>
<keyword evidence="4" id="KW-0378">Hydrolase</keyword>
<dbReference type="PANTHER" id="PTHR11051">
    <property type="entry name" value="GLYCOSYL HYDROLASE-RELATED"/>
    <property type="match status" value="1"/>
</dbReference>
<protein>
    <submittedName>
        <fullName evidence="4">Glycosyl hydrolase family 65 central catalytic domain</fullName>
    </submittedName>
</protein>
<accession>B4VVX5</accession>
<keyword evidence="5" id="KW-1185">Reference proteome</keyword>
<dbReference type="STRING" id="118168.MC7420_5857"/>
<keyword evidence="1" id="KW-0175">Coiled coil</keyword>
<dbReference type="Proteomes" id="UP000003835">
    <property type="component" value="Unassembled WGS sequence"/>
</dbReference>
<dbReference type="eggNOG" id="COG1554">
    <property type="taxonomic scope" value="Bacteria"/>
</dbReference>
<feature type="coiled-coil region" evidence="1">
    <location>
        <begin position="39"/>
        <end position="67"/>
    </location>
</feature>
<dbReference type="InterPro" id="IPR005194">
    <property type="entry name" value="Glyco_hydro_65_C"/>
</dbReference>
<evidence type="ECO:0000313" key="5">
    <source>
        <dbReference type="Proteomes" id="UP000003835"/>
    </source>
</evidence>
<dbReference type="Gene3D" id="1.50.10.10">
    <property type="match status" value="1"/>
</dbReference>